<sequence length="154" mass="17509">MHLILEFISFLKKQEIYKNIKKLKGTGVAIANDASYEDRTKQRILVHHLKEAKIQNLSARIKGFSLEIEDKLYTVEDLKELEESLVSSSDSEEGDIETKVHSRCQRGSTSSSVNAIISSHSAEKKELSKKVSQKSKKYNAHYSPKTRSSKQIKK</sequence>
<organism evidence="2 3">
    <name type="scientific">Psylliodes chrysocephalus</name>
    <dbReference type="NCBI Taxonomy" id="3402493"/>
    <lineage>
        <taxon>Eukaryota</taxon>
        <taxon>Metazoa</taxon>
        <taxon>Ecdysozoa</taxon>
        <taxon>Arthropoda</taxon>
        <taxon>Hexapoda</taxon>
        <taxon>Insecta</taxon>
        <taxon>Pterygota</taxon>
        <taxon>Neoptera</taxon>
        <taxon>Endopterygota</taxon>
        <taxon>Coleoptera</taxon>
        <taxon>Polyphaga</taxon>
        <taxon>Cucujiformia</taxon>
        <taxon>Chrysomeloidea</taxon>
        <taxon>Chrysomelidae</taxon>
        <taxon>Galerucinae</taxon>
        <taxon>Alticini</taxon>
        <taxon>Psylliodes</taxon>
    </lineage>
</organism>
<keyword evidence="3" id="KW-1185">Reference proteome</keyword>
<name>A0A9P0D2F3_9CUCU</name>
<dbReference type="Proteomes" id="UP001153636">
    <property type="component" value="Chromosome 7"/>
</dbReference>
<feature type="region of interest" description="Disordered" evidence="1">
    <location>
        <begin position="85"/>
        <end position="154"/>
    </location>
</feature>
<dbReference type="OrthoDB" id="6775725at2759"/>
<proteinExistence type="predicted"/>
<accession>A0A9P0D2F3</accession>
<evidence type="ECO:0000313" key="3">
    <source>
        <dbReference type="Proteomes" id="UP001153636"/>
    </source>
</evidence>
<gene>
    <name evidence="2" type="ORF">PSYICH_LOCUS13080</name>
</gene>
<dbReference type="EMBL" id="OV651819">
    <property type="protein sequence ID" value="CAH1113533.1"/>
    <property type="molecule type" value="Genomic_DNA"/>
</dbReference>
<evidence type="ECO:0000313" key="2">
    <source>
        <dbReference type="EMBL" id="CAH1113533.1"/>
    </source>
</evidence>
<protein>
    <submittedName>
        <fullName evidence="2">Uncharacterized protein</fullName>
    </submittedName>
</protein>
<reference evidence="2" key="1">
    <citation type="submission" date="2022-01" db="EMBL/GenBank/DDBJ databases">
        <authorList>
            <person name="King R."/>
        </authorList>
    </citation>
    <scope>NUCLEOTIDE SEQUENCE</scope>
</reference>
<dbReference type="AlphaFoldDB" id="A0A9P0D2F3"/>
<feature type="compositionally biased region" description="Low complexity" evidence="1">
    <location>
        <begin position="108"/>
        <end position="120"/>
    </location>
</feature>
<evidence type="ECO:0000256" key="1">
    <source>
        <dbReference type="SAM" id="MobiDB-lite"/>
    </source>
</evidence>